<proteinExistence type="predicted"/>
<dbReference type="Proteomes" id="UP000297527">
    <property type="component" value="Unassembled WGS sequence"/>
</dbReference>
<keyword evidence="2" id="KW-1185">Reference proteome</keyword>
<evidence type="ECO:0000313" key="1">
    <source>
        <dbReference type="EMBL" id="TGO49015.1"/>
    </source>
</evidence>
<dbReference type="EMBL" id="PQXN01000222">
    <property type="protein sequence ID" value="TGO49015.1"/>
    <property type="molecule type" value="Genomic_DNA"/>
</dbReference>
<organism evidence="1 2">
    <name type="scientific">Botryotinia convoluta</name>
    <dbReference type="NCBI Taxonomy" id="54673"/>
    <lineage>
        <taxon>Eukaryota</taxon>
        <taxon>Fungi</taxon>
        <taxon>Dikarya</taxon>
        <taxon>Ascomycota</taxon>
        <taxon>Pezizomycotina</taxon>
        <taxon>Leotiomycetes</taxon>
        <taxon>Helotiales</taxon>
        <taxon>Sclerotiniaceae</taxon>
        <taxon>Botryotinia</taxon>
    </lineage>
</organism>
<accession>A0A4Z1HJN5</accession>
<comment type="caution">
    <text evidence="1">The sequence shown here is derived from an EMBL/GenBank/DDBJ whole genome shotgun (WGS) entry which is preliminary data.</text>
</comment>
<evidence type="ECO:0000313" key="2">
    <source>
        <dbReference type="Proteomes" id="UP000297527"/>
    </source>
</evidence>
<sequence>MYFLRYGVNAQIVADQEKASAERELRELEWKEELRKLDEQEAAYNKMVKDCDQSLADFPRIIRFRSRALNYSLKGDEVHIRDDYARFEATDGQKKPTDLEILKILILEHEEKYGIEIQWAVKHPVEYQKLEREFGYRIYETLEAEKRM</sequence>
<dbReference type="OrthoDB" id="3557326at2759"/>
<name>A0A4Z1HJN5_9HELO</name>
<protein>
    <submittedName>
        <fullName evidence="1">Uncharacterized protein</fullName>
    </submittedName>
</protein>
<reference evidence="1 2" key="1">
    <citation type="submission" date="2017-12" db="EMBL/GenBank/DDBJ databases">
        <title>Comparative genomics of Botrytis spp.</title>
        <authorList>
            <person name="Valero-Jimenez C.A."/>
            <person name="Tapia P."/>
            <person name="Veloso J."/>
            <person name="Silva-Moreno E."/>
            <person name="Staats M."/>
            <person name="Valdes J.H."/>
            <person name="Van Kan J.A.L."/>
        </authorList>
    </citation>
    <scope>NUCLEOTIDE SEQUENCE [LARGE SCALE GENOMIC DNA]</scope>
    <source>
        <strain evidence="1 2">MUCL11595</strain>
    </source>
</reference>
<dbReference type="AlphaFoldDB" id="A0A4Z1HJN5"/>
<gene>
    <name evidence="1" type="ORF">BCON_0223g00010</name>
</gene>